<dbReference type="GO" id="GO:0046872">
    <property type="term" value="F:metal ion binding"/>
    <property type="evidence" value="ECO:0007669"/>
    <property type="project" value="InterPro"/>
</dbReference>
<evidence type="ECO:0000259" key="5">
    <source>
        <dbReference type="Pfam" id="PF02872"/>
    </source>
</evidence>
<dbReference type="GO" id="GO:0016788">
    <property type="term" value="F:hydrolase activity, acting on ester bonds"/>
    <property type="evidence" value="ECO:0007669"/>
    <property type="project" value="InterPro"/>
</dbReference>
<reference evidence="6" key="2">
    <citation type="journal article" date="2021" name="Microbiome">
        <title>Successional dynamics and alternative stable states in a saline activated sludge microbial community over 9 years.</title>
        <authorList>
            <person name="Wang Y."/>
            <person name="Ye J."/>
            <person name="Ju F."/>
            <person name="Liu L."/>
            <person name="Boyd J.A."/>
            <person name="Deng Y."/>
            <person name="Parks D.H."/>
            <person name="Jiang X."/>
            <person name="Yin X."/>
            <person name="Woodcroft B.J."/>
            <person name="Tyson G.W."/>
            <person name="Hugenholtz P."/>
            <person name="Polz M.F."/>
            <person name="Zhang T."/>
        </authorList>
    </citation>
    <scope>NUCLEOTIDE SEQUENCE</scope>
    <source>
        <strain evidence="6">HKST-UBA02</strain>
    </source>
</reference>
<feature type="domain" description="5'-Nucleotidase C-terminal" evidence="5">
    <location>
        <begin position="364"/>
        <end position="503"/>
    </location>
</feature>
<feature type="compositionally biased region" description="Basic and acidic residues" evidence="3">
    <location>
        <begin position="1"/>
        <end position="10"/>
    </location>
</feature>
<dbReference type="Gene3D" id="3.90.780.10">
    <property type="entry name" value="5'-Nucleotidase, C-terminal domain"/>
    <property type="match status" value="1"/>
</dbReference>
<feature type="domain" description="Calcineurin-like phosphoesterase" evidence="4">
    <location>
        <begin position="63"/>
        <end position="284"/>
    </location>
</feature>
<keyword evidence="2" id="KW-0378">Hydrolase</keyword>
<comment type="similarity">
    <text evidence="2">Belongs to the 5'-nucleotidase family.</text>
</comment>
<feature type="region of interest" description="Disordered" evidence="3">
    <location>
        <begin position="1"/>
        <end position="25"/>
    </location>
</feature>
<dbReference type="GO" id="GO:0009166">
    <property type="term" value="P:nucleotide catabolic process"/>
    <property type="evidence" value="ECO:0007669"/>
    <property type="project" value="InterPro"/>
</dbReference>
<evidence type="ECO:0000313" key="6">
    <source>
        <dbReference type="EMBL" id="MCA9758062.1"/>
    </source>
</evidence>
<dbReference type="GO" id="GO:0000166">
    <property type="term" value="F:nucleotide binding"/>
    <property type="evidence" value="ECO:0007669"/>
    <property type="project" value="UniProtKB-KW"/>
</dbReference>
<dbReference type="PANTHER" id="PTHR11575">
    <property type="entry name" value="5'-NUCLEOTIDASE-RELATED"/>
    <property type="match status" value="1"/>
</dbReference>
<accession>A0A956SEV7</accession>
<dbReference type="AlphaFoldDB" id="A0A956SEV7"/>
<dbReference type="PROSITE" id="PS00786">
    <property type="entry name" value="5_NUCLEOTIDASE_2"/>
    <property type="match status" value="1"/>
</dbReference>
<evidence type="ECO:0000256" key="2">
    <source>
        <dbReference type="RuleBase" id="RU362119"/>
    </source>
</evidence>
<dbReference type="SUPFAM" id="SSF56300">
    <property type="entry name" value="Metallo-dependent phosphatases"/>
    <property type="match status" value="1"/>
</dbReference>
<protein>
    <submittedName>
        <fullName evidence="6">5'-nucleotidase C-terminal domain-containing protein</fullName>
    </submittedName>
</protein>
<comment type="caution">
    <text evidence="6">The sequence shown here is derived from an EMBL/GenBank/DDBJ whole genome shotgun (WGS) entry which is preliminary data.</text>
</comment>
<keyword evidence="2" id="KW-0547">Nucleotide-binding</keyword>
<gene>
    <name evidence="6" type="ORF">KDA27_19875</name>
</gene>
<dbReference type="InterPro" id="IPR008334">
    <property type="entry name" value="5'-Nucleotdase_C"/>
</dbReference>
<dbReference type="EMBL" id="JAGQHS010000140">
    <property type="protein sequence ID" value="MCA9758062.1"/>
    <property type="molecule type" value="Genomic_DNA"/>
</dbReference>
<dbReference type="PRINTS" id="PR01607">
    <property type="entry name" value="APYRASEFAMLY"/>
</dbReference>
<dbReference type="InterPro" id="IPR036907">
    <property type="entry name" value="5'-Nucleotdase_C_sf"/>
</dbReference>
<dbReference type="Pfam" id="PF02872">
    <property type="entry name" value="5_nucleotid_C"/>
    <property type="match status" value="1"/>
</dbReference>
<dbReference type="GO" id="GO:0030288">
    <property type="term" value="C:outer membrane-bounded periplasmic space"/>
    <property type="evidence" value="ECO:0007669"/>
    <property type="project" value="TreeGrafter"/>
</dbReference>
<dbReference type="Pfam" id="PF00149">
    <property type="entry name" value="Metallophos"/>
    <property type="match status" value="1"/>
</dbReference>
<dbReference type="PANTHER" id="PTHR11575:SF24">
    <property type="entry name" value="5'-NUCLEOTIDASE"/>
    <property type="match status" value="1"/>
</dbReference>
<evidence type="ECO:0000256" key="1">
    <source>
        <dbReference type="ARBA" id="ARBA00022729"/>
    </source>
</evidence>
<evidence type="ECO:0000313" key="7">
    <source>
        <dbReference type="Proteomes" id="UP000739538"/>
    </source>
</evidence>
<organism evidence="6 7">
    <name type="scientific">Eiseniibacteriota bacterium</name>
    <dbReference type="NCBI Taxonomy" id="2212470"/>
    <lineage>
        <taxon>Bacteria</taxon>
        <taxon>Candidatus Eiseniibacteriota</taxon>
    </lineage>
</organism>
<sequence length="556" mass="59789">MSDRSKDFGRHHGVGHASPHASLSASSSTAARRFRRLLLLALPFVSACAHAPHETLEREVTITLLQTTDFHGALESDARDRGTGRRIGGADFLSAWIDKERATNPEGTLVLDSGDVYQGTALSNLTDGRATIDYMNEAGFDASAVGNHEFDFGMDLLLARMDQAKFPFLCANVLEKKTGNPPSWAVPYKVFKRQGVRVAVIGLATPDTPQVTLPQNVAHLEFLDPIETANRLIPELVPAKADIVVALCHMGGFQKSDGPVEGELVELAQGIEGESAILGGHTHRIVSGSVDDTAIIQAGSNGRWVGRVDLVYDREARRVTSSSTHITTVYADSLPGESVLPDGDVTEMIHEYRDEIASVLDEVIATAPNGISTGRNESQMGNWMTDLMREATHADFAFQNAGGIRSSFDPGPVRFADVYRVMPFDNTIVVTEMTGAEVRDYLESAARRGDTLHVSGLHYAVDFRNAEGSRVTSVTLSDGSPLDETHTYRLAVNNFMAGGGSDLPNLEGKPTTMETGMLVRDVLVDGCRAATTAGKTLEPVVEGRVVATMDGSSSAH</sequence>
<dbReference type="Gene3D" id="3.60.21.10">
    <property type="match status" value="1"/>
</dbReference>
<dbReference type="InterPro" id="IPR029052">
    <property type="entry name" value="Metallo-depent_PP-like"/>
</dbReference>
<dbReference type="CDD" id="cd00845">
    <property type="entry name" value="MPP_UshA_N_like"/>
    <property type="match status" value="1"/>
</dbReference>
<dbReference type="InterPro" id="IPR006179">
    <property type="entry name" value="5_nucleotidase/apyrase"/>
</dbReference>
<dbReference type="InterPro" id="IPR006146">
    <property type="entry name" value="5'-Nucleotdase_CS"/>
</dbReference>
<dbReference type="InterPro" id="IPR004843">
    <property type="entry name" value="Calcineurin-like_PHP"/>
</dbReference>
<dbReference type="Proteomes" id="UP000739538">
    <property type="component" value="Unassembled WGS sequence"/>
</dbReference>
<reference evidence="6" key="1">
    <citation type="submission" date="2020-04" db="EMBL/GenBank/DDBJ databases">
        <authorList>
            <person name="Zhang T."/>
        </authorList>
    </citation>
    <scope>NUCLEOTIDE SEQUENCE</scope>
    <source>
        <strain evidence="6">HKST-UBA02</strain>
    </source>
</reference>
<name>A0A956SEV7_UNCEI</name>
<proteinExistence type="inferred from homology"/>
<evidence type="ECO:0000256" key="3">
    <source>
        <dbReference type="SAM" id="MobiDB-lite"/>
    </source>
</evidence>
<keyword evidence="1" id="KW-0732">Signal</keyword>
<dbReference type="SUPFAM" id="SSF55816">
    <property type="entry name" value="5'-nucleotidase (syn. UDP-sugar hydrolase), C-terminal domain"/>
    <property type="match status" value="1"/>
</dbReference>
<evidence type="ECO:0000259" key="4">
    <source>
        <dbReference type="Pfam" id="PF00149"/>
    </source>
</evidence>